<dbReference type="Proteomes" id="UP000039046">
    <property type="component" value="Unassembled WGS sequence"/>
</dbReference>
<dbReference type="Pfam" id="PF06500">
    <property type="entry name" value="FrsA-like"/>
    <property type="match status" value="1"/>
</dbReference>
<protein>
    <recommendedName>
        <fullName evidence="4">Dipeptidyl aminopeptidase/acylaminoacyl peptidase</fullName>
    </recommendedName>
</protein>
<organism evidence="2 3">
    <name type="scientific">[Torrubiella] hemipterigena</name>
    <dbReference type="NCBI Taxonomy" id="1531966"/>
    <lineage>
        <taxon>Eukaryota</taxon>
        <taxon>Fungi</taxon>
        <taxon>Dikarya</taxon>
        <taxon>Ascomycota</taxon>
        <taxon>Pezizomycotina</taxon>
        <taxon>Sordariomycetes</taxon>
        <taxon>Hypocreomycetidae</taxon>
        <taxon>Hypocreales</taxon>
        <taxon>Clavicipitaceae</taxon>
        <taxon>Clavicipitaceae incertae sedis</taxon>
        <taxon>'Torrubiella' clade</taxon>
    </lineage>
</organism>
<dbReference type="STRING" id="1531966.A0A0A1THM5"/>
<accession>A0A0A1THM5</accession>
<dbReference type="InterPro" id="IPR010520">
    <property type="entry name" value="FrsA-like"/>
</dbReference>
<keyword evidence="3" id="KW-1185">Reference proteome</keyword>
<dbReference type="PANTHER" id="PTHR22946:SF12">
    <property type="entry name" value="CONIDIAL PIGMENT BIOSYNTHESIS PROTEIN AYG1 (AFU_ORTHOLOGUE AFUA_2G17550)"/>
    <property type="match status" value="1"/>
</dbReference>
<evidence type="ECO:0000313" key="2">
    <source>
        <dbReference type="EMBL" id="CEJ89863.1"/>
    </source>
</evidence>
<reference evidence="2 3" key="1">
    <citation type="journal article" date="2015" name="Genome Announc.">
        <title>Draft Genome Sequence and Gene Annotation of the Entomopathogenic Fungus Verticillium hemipterigenum.</title>
        <authorList>
            <person name="Horn F."/>
            <person name="Habel A."/>
            <person name="Scharf D.H."/>
            <person name="Dworschak J."/>
            <person name="Brakhage A.A."/>
            <person name="Guthke R."/>
            <person name="Hertweck C."/>
            <person name="Linde J."/>
        </authorList>
    </citation>
    <scope>NUCLEOTIDE SEQUENCE [LARGE SCALE GENOMIC DNA]</scope>
</reference>
<name>A0A0A1THM5_9HYPO</name>
<keyword evidence="1" id="KW-0378">Hydrolase</keyword>
<evidence type="ECO:0008006" key="4">
    <source>
        <dbReference type="Google" id="ProtNLM"/>
    </source>
</evidence>
<evidence type="ECO:0000313" key="3">
    <source>
        <dbReference type="Proteomes" id="UP000039046"/>
    </source>
</evidence>
<dbReference type="AlphaFoldDB" id="A0A0A1THM5"/>
<dbReference type="InterPro" id="IPR029058">
    <property type="entry name" value="AB_hydrolase_fold"/>
</dbReference>
<dbReference type="EMBL" id="CDHN01000003">
    <property type="protein sequence ID" value="CEJ89863.1"/>
    <property type="molecule type" value="Genomic_DNA"/>
</dbReference>
<dbReference type="GO" id="GO:0016787">
    <property type="term" value="F:hydrolase activity"/>
    <property type="evidence" value="ECO:0007669"/>
    <property type="project" value="UniProtKB-KW"/>
</dbReference>
<evidence type="ECO:0000256" key="1">
    <source>
        <dbReference type="ARBA" id="ARBA00022801"/>
    </source>
</evidence>
<dbReference type="Gene3D" id="1.20.1440.110">
    <property type="entry name" value="acylaminoacyl peptidase"/>
    <property type="match status" value="1"/>
</dbReference>
<dbReference type="PANTHER" id="PTHR22946">
    <property type="entry name" value="DIENELACTONE HYDROLASE DOMAIN-CONTAINING PROTEIN-RELATED"/>
    <property type="match status" value="1"/>
</dbReference>
<dbReference type="HOGENOM" id="CLU_034451_1_0_1"/>
<dbReference type="Gene3D" id="3.40.50.1820">
    <property type="entry name" value="alpha/beta hydrolase"/>
    <property type="match status" value="1"/>
</dbReference>
<dbReference type="SUPFAM" id="SSF53474">
    <property type="entry name" value="alpha/beta-Hydrolases"/>
    <property type="match status" value="1"/>
</dbReference>
<gene>
    <name evidence="2" type="ORF">VHEMI05684</name>
</gene>
<dbReference type="OrthoDB" id="249703at2759"/>
<sequence length="406" mass="45229">MAHLLNTFFPHNESFNFEALRAAGYASLGAADLGEVITICSRIPSGNEDKWLEEWQKAGDRAITNARTSLSKGNKLDGKLSLLRASNYYRTADFYRRDDPSNDALSKKLDELSGSAFYEAMTFMNFVTTKVEIPYEKTKLPGILLRPDNSNKPRPTLLINGGYDSTKEEVVYALGASALERGFNVLAFDGPGQGETLRYKGLAFRPDWEAVVTPVMDYLVAQPFVDAKKVVIHGVSFGGYLVARGVAFEHRFAAVVLNDGLYSFANAFLNKTPPMGLYFVNNNWDSVVNFVIGWKKWAETGVKWAMCNGRWAFGLKSDAEVYRAARKYTLEGIAHKITTPTLVLDPEDDHFFKNQPMQVFEKLTCEKKLAVLSRDEGASTHCSIGAGARLNQVVWDWLTEVLALNA</sequence>
<dbReference type="InterPro" id="IPR050261">
    <property type="entry name" value="FrsA_esterase"/>
</dbReference>
<proteinExistence type="predicted"/>